<keyword evidence="2" id="KW-0732">Signal</keyword>
<dbReference type="RefSeq" id="WP_311346548.1">
    <property type="nucleotide sequence ID" value="NZ_JAVREI010000015.1"/>
</dbReference>
<sequence>MSSVRGVAVLLALLTLAACADPPSTGSRPSSPAPSPRVELPAGPDALVLRVQHVGGFTTPDMLAARLPVVSVYADGRVITDGPVPAIYPGPALPNLQVTRLDPAEVRTLAEQALEAGIRETADLGTPPVADATTTRFTLVTADGRYVREAYALRESLPRDLGPAPDAGLTEEQAAARAELAAFLDELTVPSTGTAPVEPYRPDALAVVVSPWIDPGDGLEHPAQPWPGPPLPGEPLGALPEQTCLTVGGDQLAPVLDAARQATSATPWLGADGARWSLTFRPLLPDESGCADLVG</sequence>
<proteinExistence type="predicted"/>
<name>A0ABU2KC31_9ACTN</name>
<dbReference type="EMBL" id="JAVREI010000015">
    <property type="protein sequence ID" value="MDT0277745.1"/>
    <property type="molecule type" value="Genomic_DNA"/>
</dbReference>
<feature type="compositionally biased region" description="Low complexity" evidence="1">
    <location>
        <begin position="21"/>
        <end position="30"/>
    </location>
</feature>
<feature type="chain" id="PRO_5045724868" description="Lipoprotein" evidence="2">
    <location>
        <begin position="21"/>
        <end position="295"/>
    </location>
</feature>
<evidence type="ECO:0008006" key="5">
    <source>
        <dbReference type="Google" id="ProtNLM"/>
    </source>
</evidence>
<gene>
    <name evidence="3" type="ORF">RM425_17740</name>
</gene>
<accession>A0ABU2KC31</accession>
<evidence type="ECO:0000313" key="4">
    <source>
        <dbReference type="Proteomes" id="UP001183222"/>
    </source>
</evidence>
<feature type="region of interest" description="Disordered" evidence="1">
    <location>
        <begin position="21"/>
        <end position="41"/>
    </location>
</feature>
<organism evidence="3 4">
    <name type="scientific">Blastococcus goldschmidtiae</name>
    <dbReference type="NCBI Taxonomy" id="3075546"/>
    <lineage>
        <taxon>Bacteria</taxon>
        <taxon>Bacillati</taxon>
        <taxon>Actinomycetota</taxon>
        <taxon>Actinomycetes</taxon>
        <taxon>Geodermatophilales</taxon>
        <taxon>Geodermatophilaceae</taxon>
        <taxon>Blastococcus</taxon>
    </lineage>
</organism>
<evidence type="ECO:0000313" key="3">
    <source>
        <dbReference type="EMBL" id="MDT0277745.1"/>
    </source>
</evidence>
<dbReference type="PROSITE" id="PS51257">
    <property type="entry name" value="PROKAR_LIPOPROTEIN"/>
    <property type="match status" value="1"/>
</dbReference>
<dbReference type="Proteomes" id="UP001183222">
    <property type="component" value="Unassembled WGS sequence"/>
</dbReference>
<evidence type="ECO:0000256" key="1">
    <source>
        <dbReference type="SAM" id="MobiDB-lite"/>
    </source>
</evidence>
<keyword evidence="4" id="KW-1185">Reference proteome</keyword>
<comment type="caution">
    <text evidence="3">The sequence shown here is derived from an EMBL/GenBank/DDBJ whole genome shotgun (WGS) entry which is preliminary data.</text>
</comment>
<reference evidence="4" key="1">
    <citation type="submission" date="2023-07" db="EMBL/GenBank/DDBJ databases">
        <title>30 novel species of actinomycetes from the DSMZ collection.</title>
        <authorList>
            <person name="Nouioui I."/>
        </authorList>
    </citation>
    <scope>NUCLEOTIDE SEQUENCE [LARGE SCALE GENOMIC DNA]</scope>
    <source>
        <strain evidence="4">DSM 46792</strain>
    </source>
</reference>
<feature type="signal peptide" evidence="2">
    <location>
        <begin position="1"/>
        <end position="20"/>
    </location>
</feature>
<evidence type="ECO:0000256" key="2">
    <source>
        <dbReference type="SAM" id="SignalP"/>
    </source>
</evidence>
<protein>
    <recommendedName>
        <fullName evidence="5">Lipoprotein</fullName>
    </recommendedName>
</protein>